<dbReference type="InterPro" id="IPR003918">
    <property type="entry name" value="NADH_UbQ_OxRdtase"/>
</dbReference>
<feature type="transmembrane region" description="Helical" evidence="7">
    <location>
        <begin position="299"/>
        <end position="321"/>
    </location>
</feature>
<dbReference type="GO" id="GO:0048039">
    <property type="term" value="F:ubiquinone binding"/>
    <property type="evidence" value="ECO:0007669"/>
    <property type="project" value="TreeGrafter"/>
</dbReference>
<dbReference type="Pfam" id="PF00361">
    <property type="entry name" value="Proton_antipo_M"/>
    <property type="match status" value="1"/>
</dbReference>
<keyword evidence="7" id="KW-0520">NAD</keyword>
<keyword evidence="7" id="KW-0249">Electron transport</keyword>
<protein>
    <recommendedName>
        <fullName evidence="7">NADH-ubiquinone oxidoreductase chain 4</fullName>
        <ecNumber evidence="7">7.1.1.2</ecNumber>
    </recommendedName>
</protein>
<accession>Q8LWY6</accession>
<keyword evidence="7" id="KW-0830">Ubiquinone</keyword>
<keyword evidence="4 7" id="KW-0812">Transmembrane</keyword>
<dbReference type="GO" id="GO:0031966">
    <property type="term" value="C:mitochondrial membrane"/>
    <property type="evidence" value="ECO:0007669"/>
    <property type="project" value="UniProtKB-SubCell"/>
</dbReference>
<dbReference type="EMBL" id="AJ344328">
    <property type="protein sequence ID" value="CAC87974.1"/>
    <property type="molecule type" value="Genomic_DNA"/>
</dbReference>
<comment type="function">
    <text evidence="7">Core subunit of the mitochondrial membrane respiratory chain NADH dehydrogenase (Complex I) which catalyzes electron transfer from NADH through the respiratory chain, using ubiquinone as an electron acceptor. Essential for the catalytic activity and assembly of complex I.</text>
</comment>
<comment type="function">
    <text evidence="1">Core subunit of the mitochondrial membrane respiratory chain NADH dehydrogenase (Complex I) that is believed to belong to the minimal assembly required for catalysis. Complex I functions in the transfer of electrons from NADH to the respiratory chain. The immediate electron acceptor for the enzyme is believed to be ubiquinone.</text>
</comment>
<feature type="transmembrane region" description="Helical" evidence="7">
    <location>
        <begin position="360"/>
        <end position="383"/>
    </location>
</feature>
<geneLocation type="mitochondrion" evidence="9"/>
<evidence type="ECO:0000256" key="5">
    <source>
        <dbReference type="ARBA" id="ARBA00022989"/>
    </source>
</evidence>
<organism evidence="9">
    <name type="scientific">Laminaria digitata</name>
    <dbReference type="NCBI Taxonomy" id="80365"/>
    <lineage>
        <taxon>Eukaryota</taxon>
        <taxon>Sar</taxon>
        <taxon>Stramenopiles</taxon>
        <taxon>Ochrophyta</taxon>
        <taxon>PX clade</taxon>
        <taxon>Phaeophyceae</taxon>
        <taxon>Laminariales</taxon>
        <taxon>Laminariaceae</taxon>
        <taxon>Laminaria</taxon>
    </lineage>
</organism>
<feature type="transmembrane region" description="Helical" evidence="7">
    <location>
        <begin position="445"/>
        <end position="466"/>
    </location>
</feature>
<sequence>MLLTFLFLLLLLGIVGLIFIPSSQKLIMRQFALAITSAVFVSSLFLWLGFDQSTPKFQFVVDSLWLPLANINLILGVDGISLFFIILTTLIFPLCLLASWSFNKGEVKPYLISFLGMELVLLLVFTNLDLLFFYIFFEAVLIPMFLVIGIYGSRERKIRAAYMFFLYTLLGSLFMLIGIIYIYLFAGSTNYEALSVINFSSYDQKWLWFAFFASFAAKVPMLPVHIWLPEAHVEAPTAGFKIILAGILLKLGSYGFLRFSLGLFPLASVYFTPFIFSLSLLGVVYTSLTAIRQTDLKRLIAYTSVAHMNLVMIGLFTGTVIGVEAAILQRLSHGFVSSALFLIIGVLYDRWHSRVVKYYGGLTHTMPIFIIIFLFFTMANLGLPGTSSFIGEFLLLVSAFEANSTACFFAATSMILGGGYSLWLFNRIAYGNIKMIGFDLSFREFMVFLPLVLGTLFMGIYPNLFFSAMHATVSNLVWVDLWL</sequence>
<dbReference type="GeneID" id="805124"/>
<evidence type="ECO:0000256" key="4">
    <source>
        <dbReference type="ARBA" id="ARBA00022692"/>
    </source>
</evidence>
<comment type="catalytic activity">
    <reaction evidence="7">
        <text>a ubiquinone + NADH + 5 H(+)(in) = a ubiquinol + NAD(+) + 4 H(+)(out)</text>
        <dbReference type="Rhea" id="RHEA:29091"/>
        <dbReference type="Rhea" id="RHEA-COMP:9565"/>
        <dbReference type="Rhea" id="RHEA-COMP:9566"/>
        <dbReference type="ChEBI" id="CHEBI:15378"/>
        <dbReference type="ChEBI" id="CHEBI:16389"/>
        <dbReference type="ChEBI" id="CHEBI:17976"/>
        <dbReference type="ChEBI" id="CHEBI:57540"/>
        <dbReference type="ChEBI" id="CHEBI:57945"/>
        <dbReference type="EC" id="7.1.1.2"/>
    </reaction>
</comment>
<evidence type="ECO:0000256" key="7">
    <source>
        <dbReference type="RuleBase" id="RU003297"/>
    </source>
</evidence>
<dbReference type="GO" id="GO:0015990">
    <property type="term" value="P:electron transport coupled proton transport"/>
    <property type="evidence" value="ECO:0007669"/>
    <property type="project" value="TreeGrafter"/>
</dbReference>
<feature type="transmembrane region" description="Helical" evidence="7">
    <location>
        <begin position="81"/>
        <end position="102"/>
    </location>
</feature>
<keyword evidence="7" id="KW-0679">Respiratory chain</keyword>
<dbReference type="EC" id="7.1.1.2" evidence="7"/>
<evidence type="ECO:0000256" key="2">
    <source>
        <dbReference type="ARBA" id="ARBA00004141"/>
    </source>
</evidence>
<keyword evidence="7" id="KW-0813">Transport</keyword>
<name>Q8LWY6_9PHAE</name>
<dbReference type="GO" id="GO:0003954">
    <property type="term" value="F:NADH dehydrogenase activity"/>
    <property type="evidence" value="ECO:0007669"/>
    <property type="project" value="TreeGrafter"/>
</dbReference>
<feature type="transmembrane region" description="Helical" evidence="7">
    <location>
        <begin position="109"/>
        <end position="125"/>
    </location>
</feature>
<feature type="transmembrane region" description="Helical" evidence="7">
    <location>
        <begin position="164"/>
        <end position="186"/>
    </location>
</feature>
<evidence type="ECO:0000256" key="3">
    <source>
        <dbReference type="ARBA" id="ARBA00009025"/>
    </source>
</evidence>
<comment type="subcellular location">
    <subcellularLocation>
        <location evidence="2">Membrane</location>
        <topology evidence="2">Multi-pass membrane protein</topology>
    </subcellularLocation>
    <subcellularLocation>
        <location evidence="7">Mitochondrion membrane</location>
        <topology evidence="7">Multi-pass membrane protein</topology>
    </subcellularLocation>
</comment>
<feature type="transmembrane region" description="Helical" evidence="7">
    <location>
        <begin position="26"/>
        <end position="50"/>
    </location>
</feature>
<feature type="transmembrane region" description="Helical" evidence="7">
    <location>
        <begin position="403"/>
        <end position="425"/>
    </location>
</feature>
<keyword evidence="5 7" id="KW-1133">Transmembrane helix</keyword>
<dbReference type="InterPro" id="IPR010227">
    <property type="entry name" value="NADH_Q_OxRdtase_chainM/4"/>
</dbReference>
<evidence type="ECO:0000256" key="6">
    <source>
        <dbReference type="ARBA" id="ARBA00023136"/>
    </source>
</evidence>
<dbReference type="GO" id="GO:0008137">
    <property type="term" value="F:NADH dehydrogenase (ubiquinone) activity"/>
    <property type="evidence" value="ECO:0007669"/>
    <property type="project" value="UniProtKB-UniRule"/>
</dbReference>
<feature type="domain" description="NADH:quinone oxidoreductase/Mrp antiporter transmembrane" evidence="8">
    <location>
        <begin position="129"/>
        <end position="412"/>
    </location>
</feature>
<dbReference type="PANTHER" id="PTHR43507">
    <property type="entry name" value="NADH-UBIQUINONE OXIDOREDUCTASE CHAIN 4"/>
    <property type="match status" value="1"/>
</dbReference>
<reference evidence="9" key="1">
    <citation type="submission" date="2001-08" db="EMBL/GenBank/DDBJ databases">
        <authorList>
            <person name="Oudot M.P."/>
        </authorList>
    </citation>
    <scope>NUCLEOTIDE SEQUENCE</scope>
</reference>
<dbReference type="PANTHER" id="PTHR43507:SF1">
    <property type="entry name" value="NADH-UBIQUINONE OXIDOREDUCTASE CHAIN 4"/>
    <property type="match status" value="1"/>
</dbReference>
<dbReference type="GO" id="GO:0042773">
    <property type="term" value="P:ATP synthesis coupled electron transport"/>
    <property type="evidence" value="ECO:0007669"/>
    <property type="project" value="InterPro"/>
</dbReference>
<proteinExistence type="inferred from homology"/>
<feature type="transmembrane region" description="Helical" evidence="7">
    <location>
        <begin position="263"/>
        <end position="287"/>
    </location>
</feature>
<comment type="similarity">
    <text evidence="3 7">Belongs to the complex I subunit 4 family.</text>
</comment>
<dbReference type="InterPro" id="IPR001750">
    <property type="entry name" value="ND/Mrp_TM"/>
</dbReference>
<feature type="transmembrane region" description="Helical" evidence="7">
    <location>
        <begin position="327"/>
        <end position="348"/>
    </location>
</feature>
<feature type="transmembrane region" description="Helical" evidence="7">
    <location>
        <begin position="206"/>
        <end position="228"/>
    </location>
</feature>
<dbReference type="NCBIfam" id="TIGR01972">
    <property type="entry name" value="NDH_I_M"/>
    <property type="match status" value="1"/>
</dbReference>
<evidence type="ECO:0000259" key="8">
    <source>
        <dbReference type="Pfam" id="PF00361"/>
    </source>
</evidence>
<keyword evidence="6 7" id="KW-0472">Membrane</keyword>
<reference evidence="9" key="2">
    <citation type="journal article" date="2002" name="Eur. J. Phycol.">
        <title>The mitochondrial genome of the brown alga Laminaria digitata: a comparative analysis.</title>
        <authorList>
            <person name="Oudot-le secq M.-P."/>
            <person name="Kloareg B."/>
            <person name="Loiseaux-de-Goer S."/>
        </authorList>
    </citation>
    <scope>NUCLEOTIDE SEQUENCE</scope>
</reference>
<evidence type="ECO:0000313" key="9">
    <source>
        <dbReference type="EMBL" id="CAC87974.1"/>
    </source>
</evidence>
<dbReference type="RefSeq" id="NP_659278.1">
    <property type="nucleotide sequence ID" value="NC_004024.1"/>
</dbReference>
<feature type="transmembrane region" description="Helical" evidence="7">
    <location>
        <begin position="131"/>
        <end position="152"/>
    </location>
</feature>
<gene>
    <name evidence="9" type="primary">nad4</name>
</gene>
<evidence type="ECO:0000256" key="1">
    <source>
        <dbReference type="ARBA" id="ARBA00003257"/>
    </source>
</evidence>
<dbReference type="PRINTS" id="PR01437">
    <property type="entry name" value="NUOXDRDTASE4"/>
</dbReference>
<feature type="transmembrane region" description="Helical" evidence="7">
    <location>
        <begin position="240"/>
        <end position="257"/>
    </location>
</feature>
<dbReference type="AlphaFoldDB" id="Q8LWY6"/>
<keyword evidence="7 9" id="KW-0496">Mitochondrion</keyword>